<proteinExistence type="predicted"/>
<dbReference type="InterPro" id="IPR007492">
    <property type="entry name" value="LytTR_DNA-bd_dom"/>
</dbReference>
<dbReference type="RefSeq" id="WP_025333527.1">
    <property type="nucleotide sequence ID" value="NZ_JAAKGU010000003.1"/>
</dbReference>
<dbReference type="AlphaFoldDB" id="A0A6M1PKF6"/>
<gene>
    <name evidence="2" type="ORF">G5B47_10225</name>
</gene>
<evidence type="ECO:0000313" key="2">
    <source>
        <dbReference type="EMBL" id="NGM82792.1"/>
    </source>
</evidence>
<accession>A0A6M1PKF6</accession>
<comment type="caution">
    <text evidence="2">The sequence shown here is derived from an EMBL/GenBank/DDBJ whole genome shotgun (WGS) entry which is preliminary data.</text>
</comment>
<name>A0A6M1PKF6_9BACL</name>
<evidence type="ECO:0000313" key="3">
    <source>
        <dbReference type="Proteomes" id="UP000480151"/>
    </source>
</evidence>
<dbReference type="Gene3D" id="2.40.50.1020">
    <property type="entry name" value="LytTr DNA-binding domain"/>
    <property type="match status" value="1"/>
</dbReference>
<dbReference type="GO" id="GO:0003677">
    <property type="term" value="F:DNA binding"/>
    <property type="evidence" value="ECO:0007669"/>
    <property type="project" value="InterPro"/>
</dbReference>
<protein>
    <submittedName>
        <fullName evidence="2">LytTR family transcriptional regulator</fullName>
    </submittedName>
</protein>
<keyword evidence="3" id="KW-1185">Reference proteome</keyword>
<organism evidence="2 3">
    <name type="scientific">Paenibacillus apii</name>
    <dbReference type="NCBI Taxonomy" id="1850370"/>
    <lineage>
        <taxon>Bacteria</taxon>
        <taxon>Bacillati</taxon>
        <taxon>Bacillota</taxon>
        <taxon>Bacilli</taxon>
        <taxon>Bacillales</taxon>
        <taxon>Paenibacillaceae</taxon>
        <taxon>Paenibacillus</taxon>
    </lineage>
</organism>
<dbReference type="SMART" id="SM00850">
    <property type="entry name" value="LytTR"/>
    <property type="match status" value="1"/>
</dbReference>
<dbReference type="Proteomes" id="UP000480151">
    <property type="component" value="Unassembled WGS sequence"/>
</dbReference>
<feature type="domain" description="HTH LytTR-type" evidence="1">
    <location>
        <begin position="13"/>
        <end position="115"/>
    </location>
</feature>
<dbReference type="EMBL" id="JAAKGU010000003">
    <property type="protein sequence ID" value="NGM82792.1"/>
    <property type="molecule type" value="Genomic_DNA"/>
</dbReference>
<dbReference type="Pfam" id="PF04397">
    <property type="entry name" value="LytTR"/>
    <property type="match status" value="1"/>
</dbReference>
<evidence type="ECO:0000259" key="1">
    <source>
        <dbReference type="SMART" id="SM00850"/>
    </source>
</evidence>
<reference evidence="2 3" key="1">
    <citation type="submission" date="2020-02" db="EMBL/GenBank/DDBJ databases">
        <authorList>
            <person name="Gao J."/>
            <person name="Sun J."/>
        </authorList>
    </citation>
    <scope>NUCLEOTIDE SEQUENCE [LARGE SCALE GENOMIC DNA]</scope>
    <source>
        <strain evidence="2 3">7124</strain>
    </source>
</reference>
<sequence length="126" mass="14734">MLNLTVTEDEQGAGMQQLPINEILFLQSNANAFIDVHTKNKQYYVVGSLKFWESAFEQTELNFFRLDRGVLTNLDKIRCINTSLKVAYFDYPLKTDTKYCTISYGRYRAILNKLPPELPKIEEEWL</sequence>